<name>A0A8S5NZS7_9CAUD</name>
<reference evidence="1" key="1">
    <citation type="journal article" date="2021" name="Proc. Natl. Acad. Sci. U.S.A.">
        <title>A Catalog of Tens of Thousands of Viruses from Human Metagenomes Reveals Hidden Associations with Chronic Diseases.</title>
        <authorList>
            <person name="Tisza M.J."/>
            <person name="Buck C.B."/>
        </authorList>
    </citation>
    <scope>NUCLEOTIDE SEQUENCE</scope>
    <source>
        <strain evidence="1">CtLnO19</strain>
    </source>
</reference>
<sequence>MQKNKTRTLLSERGSTLVCVIVIEFRCNNLDYLADLAR</sequence>
<dbReference type="EMBL" id="BK015301">
    <property type="protein sequence ID" value="DAE00335.1"/>
    <property type="molecule type" value="Genomic_DNA"/>
</dbReference>
<evidence type="ECO:0000313" key="1">
    <source>
        <dbReference type="EMBL" id="DAE00335.1"/>
    </source>
</evidence>
<accession>A0A8S5NZS7</accession>
<organism evidence="1">
    <name type="scientific">Myoviridae sp. ctLnO19</name>
    <dbReference type="NCBI Taxonomy" id="2825085"/>
    <lineage>
        <taxon>Viruses</taxon>
        <taxon>Duplodnaviria</taxon>
        <taxon>Heunggongvirae</taxon>
        <taxon>Uroviricota</taxon>
        <taxon>Caudoviricetes</taxon>
    </lineage>
</organism>
<protein>
    <submittedName>
        <fullName evidence="1">Uncharacterized protein</fullName>
    </submittedName>
</protein>
<proteinExistence type="predicted"/>